<dbReference type="AlphaFoldDB" id="A0A1R3GMH7"/>
<dbReference type="Gramene" id="OMO59271">
    <property type="protein sequence ID" value="OMO59271"/>
    <property type="gene ID" value="CCACVL1_24951"/>
</dbReference>
<dbReference type="InterPro" id="IPR036047">
    <property type="entry name" value="F-box-like_dom_sf"/>
</dbReference>
<keyword evidence="3" id="KW-1185">Reference proteome</keyword>
<protein>
    <recommendedName>
        <fullName evidence="1">F-box domain-containing protein</fullName>
    </recommendedName>
</protein>
<proteinExistence type="predicted"/>
<comment type="caution">
    <text evidence="2">The sequence shown here is derived from an EMBL/GenBank/DDBJ whole genome shotgun (WGS) entry which is preliminary data.</text>
</comment>
<feature type="domain" description="F-box" evidence="1">
    <location>
        <begin position="13"/>
        <end position="47"/>
    </location>
</feature>
<accession>A0A1R3GMH7</accession>
<dbReference type="Proteomes" id="UP000188268">
    <property type="component" value="Unassembled WGS sequence"/>
</dbReference>
<gene>
    <name evidence="2" type="ORF">CCACVL1_24951</name>
</gene>
<name>A0A1R3GMH7_COCAP</name>
<organism evidence="2 3">
    <name type="scientific">Corchorus capsularis</name>
    <name type="common">Jute</name>
    <dbReference type="NCBI Taxonomy" id="210143"/>
    <lineage>
        <taxon>Eukaryota</taxon>
        <taxon>Viridiplantae</taxon>
        <taxon>Streptophyta</taxon>
        <taxon>Embryophyta</taxon>
        <taxon>Tracheophyta</taxon>
        <taxon>Spermatophyta</taxon>
        <taxon>Magnoliopsida</taxon>
        <taxon>eudicotyledons</taxon>
        <taxon>Gunneridae</taxon>
        <taxon>Pentapetalae</taxon>
        <taxon>rosids</taxon>
        <taxon>malvids</taxon>
        <taxon>Malvales</taxon>
        <taxon>Malvaceae</taxon>
        <taxon>Grewioideae</taxon>
        <taxon>Apeibeae</taxon>
        <taxon>Corchorus</taxon>
    </lineage>
</organism>
<dbReference type="SUPFAM" id="SSF81383">
    <property type="entry name" value="F-box domain"/>
    <property type="match status" value="1"/>
</dbReference>
<dbReference type="InterPro" id="IPR001810">
    <property type="entry name" value="F-box_dom"/>
</dbReference>
<evidence type="ECO:0000313" key="3">
    <source>
        <dbReference type="Proteomes" id="UP000188268"/>
    </source>
</evidence>
<reference evidence="2 3" key="1">
    <citation type="submission" date="2013-09" db="EMBL/GenBank/DDBJ databases">
        <title>Corchorus capsularis genome sequencing.</title>
        <authorList>
            <person name="Alam M."/>
            <person name="Haque M.S."/>
            <person name="Islam M.S."/>
            <person name="Emdad E.M."/>
            <person name="Islam M.M."/>
            <person name="Ahmed B."/>
            <person name="Halim A."/>
            <person name="Hossen Q.M.M."/>
            <person name="Hossain M.Z."/>
            <person name="Ahmed R."/>
            <person name="Khan M.M."/>
            <person name="Islam R."/>
            <person name="Rashid M.M."/>
            <person name="Khan S.A."/>
            <person name="Rahman M.S."/>
            <person name="Alam M."/>
        </authorList>
    </citation>
    <scope>NUCLEOTIDE SEQUENCE [LARGE SCALE GENOMIC DNA]</scope>
    <source>
        <strain evidence="3">cv. CVL-1</strain>
        <tissue evidence="2">Whole seedling</tissue>
    </source>
</reference>
<evidence type="ECO:0000259" key="1">
    <source>
        <dbReference type="Pfam" id="PF00646"/>
    </source>
</evidence>
<evidence type="ECO:0000313" key="2">
    <source>
        <dbReference type="EMBL" id="OMO59271.1"/>
    </source>
</evidence>
<sequence>MRRGFKKPSIPFLPDEIISNILIRLPAEYLHCVVRANNKLSSVVDSRKAR</sequence>
<dbReference type="Pfam" id="PF00646">
    <property type="entry name" value="F-box"/>
    <property type="match status" value="1"/>
</dbReference>
<dbReference type="EMBL" id="AWWV01013998">
    <property type="protein sequence ID" value="OMO59271.1"/>
    <property type="molecule type" value="Genomic_DNA"/>
</dbReference>